<sequence length="374" mass="39657">MANPNQVFTISDIRTAATEKLDPKWAQYLNEGSMDLITVKANEAAYDRYRIMPRILRDVAQVDTSTTIFGAKVSFPFGFSPAAMHCLAHPDGEVATSRAAAKAGIAMGLSNWATKSLEDVMAAGKEINPEAPYALQTSSANLQKYTIELLHRAEKANYKALLVTVDAPTLGRRLNEYRNGIDLPPTLAFPNLSHDPRSFRAAVRDASTSAATFLPWLSAAVPAAMEIWLKGICTPEDVLLAAAHPRVRGVVVSNHGGRQLDGAPATLEALPGCAAAAGAPALLVGVDGGVRRGSDIFKALALGADVCFAGRVPIWGLAYAGQQGVERAVGILRDEFETCMRLAGCKSLADIGPECLAVVEGGVPGLIRRLPSKL</sequence>
<feature type="active site" description="Proton acceptor" evidence="6">
    <location>
        <position position="255"/>
    </location>
</feature>
<dbReference type="InterPro" id="IPR000262">
    <property type="entry name" value="FMN-dep_DH"/>
</dbReference>
<name>A0A0G2GPA8_9PEZI</name>
<feature type="domain" description="FMN hydroxy acid dehydrogenase" evidence="8">
    <location>
        <begin position="2"/>
        <end position="361"/>
    </location>
</feature>
<feature type="binding site" evidence="7">
    <location>
        <position position="255"/>
    </location>
    <ligand>
        <name>glyoxylate</name>
        <dbReference type="ChEBI" id="CHEBI:36655"/>
    </ligand>
</feature>
<evidence type="ECO:0000313" key="11">
    <source>
        <dbReference type="Proteomes" id="UP000034182"/>
    </source>
</evidence>
<feature type="binding site" evidence="7">
    <location>
        <position position="253"/>
    </location>
    <ligand>
        <name>FMN</name>
        <dbReference type="ChEBI" id="CHEBI:58210"/>
    </ligand>
</feature>
<dbReference type="PROSITE" id="PS00557">
    <property type="entry name" value="FMN_HYDROXY_ACID_DH_1"/>
    <property type="match status" value="1"/>
</dbReference>
<organism evidence="9 11">
    <name type="scientific">Diplodia seriata</name>
    <dbReference type="NCBI Taxonomy" id="420778"/>
    <lineage>
        <taxon>Eukaryota</taxon>
        <taxon>Fungi</taxon>
        <taxon>Dikarya</taxon>
        <taxon>Ascomycota</taxon>
        <taxon>Pezizomycotina</taxon>
        <taxon>Dothideomycetes</taxon>
        <taxon>Dothideomycetes incertae sedis</taxon>
        <taxon>Botryosphaeriales</taxon>
        <taxon>Botryosphaeriaceae</taxon>
        <taxon>Diplodia</taxon>
    </lineage>
</organism>
<comment type="similarity">
    <text evidence="3">Belongs to the FMN-dependent alpha-hydroxy acid dehydrogenase family.</text>
</comment>
<feature type="binding site" evidence="7">
    <location>
        <position position="230"/>
    </location>
    <ligand>
        <name>FMN</name>
        <dbReference type="ChEBI" id="CHEBI:58210"/>
    </ligand>
</feature>
<dbReference type="Gene3D" id="3.20.20.70">
    <property type="entry name" value="Aldolase class I"/>
    <property type="match status" value="1"/>
</dbReference>
<evidence type="ECO:0000256" key="1">
    <source>
        <dbReference type="ARBA" id="ARBA00001917"/>
    </source>
</evidence>
<feature type="binding site" evidence="7">
    <location>
        <begin position="81"/>
        <end position="83"/>
    </location>
    <ligand>
        <name>FMN</name>
        <dbReference type="ChEBI" id="CHEBI:58210"/>
    </ligand>
</feature>
<feature type="binding site" evidence="7">
    <location>
        <begin position="310"/>
        <end position="311"/>
    </location>
    <ligand>
        <name>FMN</name>
        <dbReference type="ChEBI" id="CHEBI:58210"/>
    </ligand>
</feature>
<protein>
    <recommendedName>
        <fullName evidence="4">Oxidase FUB9</fullName>
    </recommendedName>
    <alternativeName>
        <fullName evidence="5">Fusaric acid biosynthesis protein 9</fullName>
    </alternativeName>
</protein>
<dbReference type="CDD" id="cd02809">
    <property type="entry name" value="alpha_hydroxyacid_oxid_FMN"/>
    <property type="match status" value="1"/>
</dbReference>
<dbReference type="InterPro" id="IPR008259">
    <property type="entry name" value="FMN_hydac_DH_AS"/>
</dbReference>
<evidence type="ECO:0000313" key="9">
    <source>
        <dbReference type="EMBL" id="KKY18670.1"/>
    </source>
</evidence>
<dbReference type="Proteomes" id="UP000190776">
    <property type="component" value="Unassembled WGS sequence"/>
</dbReference>
<reference evidence="9 11" key="2">
    <citation type="submission" date="2015-05" db="EMBL/GenBank/DDBJ databases">
        <title>Distinctive expansion of gene families associated with plant cell wall degradation and secondary metabolism in the genomes of grapevine trunk pathogens.</title>
        <authorList>
            <person name="Lawrence D.P."/>
            <person name="Travadon R."/>
            <person name="Rolshausen P.E."/>
            <person name="Baumgartner K."/>
        </authorList>
    </citation>
    <scope>NUCLEOTIDE SEQUENCE [LARGE SCALE GENOMIC DNA]</scope>
    <source>
        <strain evidence="9">DS831</strain>
    </source>
</reference>
<accession>A0A0G2GPA8</accession>
<dbReference type="FunFam" id="3.20.20.70:FF:000056">
    <property type="entry name" value="hydroxyacid oxidase 2"/>
    <property type="match status" value="1"/>
</dbReference>
<gene>
    <name evidence="10" type="ORF">BK809_0007028</name>
    <name evidence="9" type="ORF">UCDDS831_g05835</name>
</gene>
<dbReference type="PIRSF" id="PIRSF000138">
    <property type="entry name" value="Al-hdrx_acd_dh"/>
    <property type="match status" value="1"/>
</dbReference>
<feature type="binding site" evidence="7">
    <location>
        <position position="110"/>
    </location>
    <ligand>
        <name>FMN</name>
        <dbReference type="ChEBI" id="CHEBI:58210"/>
    </ligand>
</feature>
<evidence type="ECO:0000259" key="8">
    <source>
        <dbReference type="PROSITE" id="PS51349"/>
    </source>
</evidence>
<evidence type="ECO:0000256" key="7">
    <source>
        <dbReference type="PIRSR" id="PIRSR000138-2"/>
    </source>
</evidence>
<comment type="cofactor">
    <cofactor evidence="1">
        <name>FMN</name>
        <dbReference type="ChEBI" id="CHEBI:58210"/>
    </cofactor>
</comment>
<dbReference type="AlphaFoldDB" id="A0A0G2GPA8"/>
<keyword evidence="7" id="KW-0288">FMN</keyword>
<evidence type="ECO:0000256" key="2">
    <source>
        <dbReference type="ARBA" id="ARBA00023002"/>
    </source>
</evidence>
<evidence type="ECO:0000256" key="4">
    <source>
        <dbReference type="ARBA" id="ARBA00073420"/>
    </source>
</evidence>
<evidence type="ECO:0000313" key="10">
    <source>
        <dbReference type="EMBL" id="OMP86942.1"/>
    </source>
</evidence>
<evidence type="ECO:0000256" key="3">
    <source>
        <dbReference type="ARBA" id="ARBA00024042"/>
    </source>
</evidence>
<reference evidence="9 11" key="1">
    <citation type="submission" date="2015-03" db="EMBL/GenBank/DDBJ databases">
        <authorList>
            <person name="Morales-Cruz A."/>
            <person name="Amrine K.C."/>
            <person name="Cantu D."/>
        </authorList>
    </citation>
    <scope>NUCLEOTIDE SEQUENCE [LARGE SCALE GENOMIC DNA]</scope>
    <source>
        <strain evidence="9">DS831</strain>
    </source>
</reference>
<feature type="binding site" evidence="7">
    <location>
        <begin position="287"/>
        <end position="291"/>
    </location>
    <ligand>
        <name>FMN</name>
        <dbReference type="ChEBI" id="CHEBI:58210"/>
    </ligand>
</feature>
<feature type="binding site" evidence="7">
    <location>
        <position position="28"/>
    </location>
    <ligand>
        <name>glyoxylate</name>
        <dbReference type="ChEBI" id="CHEBI:36655"/>
    </ligand>
</feature>
<evidence type="ECO:0000313" key="12">
    <source>
        <dbReference type="Proteomes" id="UP000190776"/>
    </source>
</evidence>
<feature type="binding site" evidence="7">
    <location>
        <position position="173"/>
    </location>
    <ligand>
        <name>glyoxylate</name>
        <dbReference type="ChEBI" id="CHEBI:36655"/>
    </ligand>
</feature>
<reference evidence="10 12" key="3">
    <citation type="submission" date="2017-01" db="EMBL/GenBank/DDBJ databases">
        <title>Draft genome sequence of Diplodia seriata F98.1, a fungal species involved in grapevine trunk diseases.</title>
        <authorList>
            <person name="Robert-Siegwald G."/>
            <person name="Vallet J."/>
            <person name="Abou-Mansour E."/>
            <person name="Xu J."/>
            <person name="Rey P."/>
            <person name="Bertsch C."/>
            <person name="Rego C."/>
            <person name="Larignon P."/>
            <person name="Fontaine F."/>
            <person name="Lebrun M.-H."/>
        </authorList>
    </citation>
    <scope>NUCLEOTIDE SEQUENCE [LARGE SCALE GENOMIC DNA]</scope>
    <source>
        <strain evidence="10 12">F98.1</strain>
    </source>
</reference>
<dbReference type="GO" id="GO:0005737">
    <property type="term" value="C:cytoplasm"/>
    <property type="evidence" value="ECO:0007669"/>
    <property type="project" value="UniProtKB-ARBA"/>
</dbReference>
<dbReference type="PROSITE" id="PS51349">
    <property type="entry name" value="FMN_HYDROXY_ACID_DH_2"/>
    <property type="match status" value="1"/>
</dbReference>
<dbReference type="EMBL" id="LAQI01000123">
    <property type="protein sequence ID" value="KKY18670.1"/>
    <property type="molecule type" value="Genomic_DNA"/>
</dbReference>
<dbReference type="InterPro" id="IPR037396">
    <property type="entry name" value="FMN_HAD"/>
</dbReference>
<dbReference type="GO" id="GO:0016491">
    <property type="term" value="F:oxidoreductase activity"/>
    <property type="evidence" value="ECO:0007669"/>
    <property type="project" value="UniProtKB-KW"/>
</dbReference>
<keyword evidence="2" id="KW-0560">Oxidoreductase</keyword>
<dbReference type="SUPFAM" id="SSF51395">
    <property type="entry name" value="FMN-linked oxidoreductases"/>
    <property type="match status" value="1"/>
</dbReference>
<dbReference type="Proteomes" id="UP000034182">
    <property type="component" value="Unassembled WGS sequence"/>
</dbReference>
<keyword evidence="7" id="KW-0285">Flavoprotein</keyword>
<dbReference type="PANTHER" id="PTHR10578">
    <property type="entry name" value="S -2-HYDROXY-ACID OXIDASE-RELATED"/>
    <property type="match status" value="1"/>
</dbReference>
<dbReference type="GO" id="GO:0010181">
    <property type="term" value="F:FMN binding"/>
    <property type="evidence" value="ECO:0007669"/>
    <property type="project" value="InterPro"/>
</dbReference>
<dbReference type="EMBL" id="MSZU01000076">
    <property type="protein sequence ID" value="OMP86942.1"/>
    <property type="molecule type" value="Genomic_DNA"/>
</dbReference>
<dbReference type="Pfam" id="PF01070">
    <property type="entry name" value="FMN_dh"/>
    <property type="match status" value="1"/>
</dbReference>
<evidence type="ECO:0000256" key="6">
    <source>
        <dbReference type="PIRSR" id="PIRSR000138-1"/>
    </source>
</evidence>
<dbReference type="OrthoDB" id="1925334at2759"/>
<feature type="binding site" evidence="7">
    <location>
        <position position="258"/>
    </location>
    <ligand>
        <name>FMN</name>
        <dbReference type="ChEBI" id="CHEBI:58210"/>
    </ligand>
</feature>
<evidence type="ECO:0000256" key="5">
    <source>
        <dbReference type="ARBA" id="ARBA00083297"/>
    </source>
</evidence>
<feature type="binding site" evidence="7">
    <location>
        <position position="164"/>
    </location>
    <ligand>
        <name>FMN</name>
        <dbReference type="ChEBI" id="CHEBI:58210"/>
    </ligand>
</feature>
<dbReference type="PANTHER" id="PTHR10578:SF149">
    <property type="entry name" value="2-HYDROXYACID OXIDASE 2"/>
    <property type="match status" value="1"/>
</dbReference>
<dbReference type="InterPro" id="IPR013785">
    <property type="entry name" value="Aldolase_TIM"/>
</dbReference>
<dbReference type="InterPro" id="IPR012133">
    <property type="entry name" value="Alpha-hydoxy_acid_DH_FMN"/>
</dbReference>
<dbReference type="STRING" id="420778.A0A0G2GPA8"/>
<proteinExistence type="inferred from homology"/>
<comment type="caution">
    <text evidence="9">The sequence shown here is derived from an EMBL/GenBank/DDBJ whole genome shotgun (WGS) entry which is preliminary data.</text>
</comment>